<protein>
    <submittedName>
        <fullName evidence="4">Restriction endonuclease</fullName>
    </submittedName>
</protein>
<proteinExistence type="predicted"/>
<keyword evidence="4" id="KW-0255">Endonuclease</keyword>
<dbReference type="GO" id="GO:0009307">
    <property type="term" value="P:DNA restriction-modification system"/>
    <property type="evidence" value="ECO:0007669"/>
    <property type="project" value="InterPro"/>
</dbReference>
<dbReference type="AlphaFoldDB" id="A0A3S1B716"/>
<keyword evidence="2" id="KW-0812">Transmembrane</keyword>
<dbReference type="Pfam" id="PF04471">
    <property type="entry name" value="Mrr_cat"/>
    <property type="match status" value="1"/>
</dbReference>
<evidence type="ECO:0000256" key="1">
    <source>
        <dbReference type="SAM" id="MobiDB-lite"/>
    </source>
</evidence>
<dbReference type="InterPro" id="IPR007560">
    <property type="entry name" value="Restrct_endonuc_IV_Mrr"/>
</dbReference>
<name>A0A3S1B716_9BACL</name>
<dbReference type="Proteomes" id="UP000272464">
    <property type="component" value="Unassembled WGS sequence"/>
</dbReference>
<dbReference type="RefSeq" id="WP_127199624.1">
    <property type="nucleotide sequence ID" value="NZ_RZNX01000004.1"/>
</dbReference>
<feature type="transmembrane region" description="Helical" evidence="2">
    <location>
        <begin position="6"/>
        <end position="22"/>
    </location>
</feature>
<dbReference type="PANTHER" id="PTHR30015:SF6">
    <property type="entry name" value="SLL1429 PROTEIN"/>
    <property type="match status" value="1"/>
</dbReference>
<dbReference type="InterPro" id="IPR052906">
    <property type="entry name" value="Type_IV_Methyl-Rstrct_Enzyme"/>
</dbReference>
<dbReference type="InterPro" id="IPR011335">
    <property type="entry name" value="Restrct_endonuc-II-like"/>
</dbReference>
<feature type="domain" description="Restriction endonuclease type IV Mrr" evidence="3">
    <location>
        <begin position="49"/>
        <end position="158"/>
    </location>
</feature>
<feature type="region of interest" description="Disordered" evidence="1">
    <location>
        <begin position="183"/>
        <end position="202"/>
    </location>
</feature>
<comment type="caution">
    <text evidence="4">The sequence shown here is derived from an EMBL/GenBank/DDBJ whole genome shotgun (WGS) entry which is preliminary data.</text>
</comment>
<keyword evidence="2" id="KW-0472">Membrane</keyword>
<keyword evidence="4" id="KW-0378">Hydrolase</keyword>
<organism evidence="4 5">
    <name type="scientific">Paenibacillus zeisoli</name>
    <dbReference type="NCBI Taxonomy" id="2496267"/>
    <lineage>
        <taxon>Bacteria</taxon>
        <taxon>Bacillati</taxon>
        <taxon>Bacillota</taxon>
        <taxon>Bacilli</taxon>
        <taxon>Bacillales</taxon>
        <taxon>Paenibacillaceae</taxon>
        <taxon>Paenibacillus</taxon>
    </lineage>
</organism>
<dbReference type="InterPro" id="IPR011856">
    <property type="entry name" value="tRNA_endonuc-like_dom_sf"/>
</dbReference>
<evidence type="ECO:0000313" key="5">
    <source>
        <dbReference type="Proteomes" id="UP000272464"/>
    </source>
</evidence>
<evidence type="ECO:0000313" key="4">
    <source>
        <dbReference type="EMBL" id="RUT30692.1"/>
    </source>
</evidence>
<accession>A0A3S1B716</accession>
<gene>
    <name evidence="4" type="ORF">EJP77_11895</name>
</gene>
<reference evidence="4 5" key="1">
    <citation type="submission" date="2018-12" db="EMBL/GenBank/DDBJ databases">
        <authorList>
            <person name="Sun L."/>
            <person name="Chen Z."/>
        </authorList>
    </citation>
    <scope>NUCLEOTIDE SEQUENCE [LARGE SCALE GENOMIC DNA]</scope>
    <source>
        <strain evidence="4 5">3-5-3</strain>
    </source>
</reference>
<keyword evidence="2" id="KW-1133">Transmembrane helix</keyword>
<keyword evidence="4" id="KW-0540">Nuclease</keyword>
<dbReference type="EMBL" id="RZNX01000004">
    <property type="protein sequence ID" value="RUT30692.1"/>
    <property type="molecule type" value="Genomic_DNA"/>
</dbReference>
<evidence type="ECO:0000256" key="2">
    <source>
        <dbReference type="SAM" id="Phobius"/>
    </source>
</evidence>
<dbReference type="PANTHER" id="PTHR30015">
    <property type="entry name" value="MRR RESTRICTION SYSTEM PROTEIN"/>
    <property type="match status" value="1"/>
</dbReference>
<dbReference type="OrthoDB" id="9797274at2"/>
<dbReference type="SUPFAM" id="SSF52980">
    <property type="entry name" value="Restriction endonuclease-like"/>
    <property type="match status" value="1"/>
</dbReference>
<dbReference type="Gene3D" id="3.40.1350.10">
    <property type="match status" value="1"/>
</dbReference>
<sequence length="202" mass="23235">MELYLAALLALMLVVIVIRIWLKRKSIYTRKGIIDPMKVSIKDIDRMEDGKEFEEYLYRLFLALGYEDAYKTVSSRDFGADLVFTDRDGERNVIQAKRYAESNPVGLSAVQEIYTSMRYYGASKSTVIASSRYTEACEILASCNGVRLIDRSELIDMIDLFKSSQHTQVMDLIEEEPELILDMDEEDSGKAKKIRLSSRKRD</sequence>
<keyword evidence="5" id="KW-1185">Reference proteome</keyword>
<dbReference type="GO" id="GO:0003677">
    <property type="term" value="F:DNA binding"/>
    <property type="evidence" value="ECO:0007669"/>
    <property type="project" value="InterPro"/>
</dbReference>
<feature type="compositionally biased region" description="Basic residues" evidence="1">
    <location>
        <begin position="191"/>
        <end position="202"/>
    </location>
</feature>
<evidence type="ECO:0000259" key="3">
    <source>
        <dbReference type="Pfam" id="PF04471"/>
    </source>
</evidence>
<dbReference type="GO" id="GO:0015666">
    <property type="term" value="F:restriction endodeoxyribonuclease activity"/>
    <property type="evidence" value="ECO:0007669"/>
    <property type="project" value="TreeGrafter"/>
</dbReference>